<dbReference type="GO" id="GO:0098662">
    <property type="term" value="P:inorganic cation transmembrane transport"/>
    <property type="evidence" value="ECO:0007669"/>
    <property type="project" value="UniProtKB-ARBA"/>
</dbReference>
<keyword evidence="5 10" id="KW-0408">Iron</keyword>
<accession>A0A0K8MEH4</accession>
<keyword evidence="6 10" id="KW-0411">Iron-sulfur</keyword>
<evidence type="ECO:0000256" key="3">
    <source>
        <dbReference type="ARBA" id="ARBA00022723"/>
    </source>
</evidence>
<dbReference type="GO" id="GO:0031967">
    <property type="term" value="C:organelle envelope"/>
    <property type="evidence" value="ECO:0007669"/>
    <property type="project" value="UniProtKB-ARBA"/>
</dbReference>
<dbReference type="AlphaFoldDB" id="A0A0K8MEH4"/>
<comment type="similarity">
    <text evidence="1">Belongs to the complex I 24 kDa subunit family.</text>
</comment>
<dbReference type="FunFam" id="3.40.30.10:FF:000022">
    <property type="entry name" value="NADH dehydrogenase flavoprotein 2, mitochondrial"/>
    <property type="match status" value="1"/>
</dbReference>
<dbReference type="FunFam" id="1.10.10.1590:FF:000001">
    <property type="entry name" value="NADH-quinone oxidoreductase subunit E"/>
    <property type="match status" value="1"/>
</dbReference>
<dbReference type="InterPro" id="IPR036249">
    <property type="entry name" value="Thioredoxin-like_sf"/>
</dbReference>
<reference evidence="12 13" key="1">
    <citation type="submission" date="2015-03" db="EMBL/GenBank/DDBJ databases">
        <title>Caedibacter varicaedens, whole genome shotgun sequence.</title>
        <authorList>
            <person name="Suzuki H."/>
            <person name="Dapper A.L."/>
            <person name="Gibson A.K."/>
            <person name="Jackson C."/>
            <person name="Lee H."/>
            <person name="Pejaver V.R."/>
            <person name="Doak T."/>
            <person name="Lynch M."/>
        </authorList>
    </citation>
    <scope>NUCLEOTIDE SEQUENCE [LARGE SCALE GENOMIC DNA]</scope>
</reference>
<dbReference type="GO" id="GO:0031090">
    <property type="term" value="C:organelle membrane"/>
    <property type="evidence" value="ECO:0007669"/>
    <property type="project" value="UniProtKB-ARBA"/>
</dbReference>
<feature type="binding site" evidence="10">
    <location>
        <position position="132"/>
    </location>
    <ligand>
        <name>[2Fe-2S] cluster</name>
        <dbReference type="ChEBI" id="CHEBI:190135"/>
    </ligand>
</feature>
<evidence type="ECO:0000256" key="10">
    <source>
        <dbReference type="PIRSR" id="PIRSR000216-1"/>
    </source>
</evidence>
<evidence type="ECO:0000313" key="13">
    <source>
        <dbReference type="Proteomes" id="UP000036771"/>
    </source>
</evidence>
<dbReference type="InterPro" id="IPR042128">
    <property type="entry name" value="NuoE_dom"/>
</dbReference>
<dbReference type="Pfam" id="PF01257">
    <property type="entry name" value="2Fe-2S_thioredx"/>
    <property type="match status" value="1"/>
</dbReference>
<feature type="binding site" evidence="10">
    <location>
        <position position="100"/>
    </location>
    <ligand>
        <name>[2Fe-2S] cluster</name>
        <dbReference type="ChEBI" id="CHEBI:190135"/>
    </ligand>
</feature>
<keyword evidence="7" id="KW-0520">NAD</keyword>
<evidence type="ECO:0000256" key="8">
    <source>
        <dbReference type="ARBA" id="ARBA00034078"/>
    </source>
</evidence>
<evidence type="ECO:0000313" key="12">
    <source>
        <dbReference type="EMBL" id="GAO98274.1"/>
    </source>
</evidence>
<feature type="binding site" evidence="10">
    <location>
        <position position="136"/>
    </location>
    <ligand>
        <name>[2Fe-2S] cluster</name>
        <dbReference type="ChEBI" id="CHEBI:190135"/>
    </ligand>
</feature>
<dbReference type="GO" id="GO:0046872">
    <property type="term" value="F:metal ion binding"/>
    <property type="evidence" value="ECO:0007669"/>
    <property type="project" value="UniProtKB-KW"/>
</dbReference>
<organism evidence="12 13">
    <name type="scientific">Caedimonas varicaedens</name>
    <dbReference type="NCBI Taxonomy" id="1629334"/>
    <lineage>
        <taxon>Bacteria</taxon>
        <taxon>Pseudomonadati</taxon>
        <taxon>Pseudomonadota</taxon>
        <taxon>Alphaproteobacteria</taxon>
        <taxon>Holosporales</taxon>
        <taxon>Caedimonadaceae</taxon>
        <taxon>Caedimonas</taxon>
    </lineage>
</organism>
<comment type="caution">
    <text evidence="12">The sequence shown here is derived from an EMBL/GenBank/DDBJ whole genome shotgun (WGS) entry which is preliminary data.</text>
</comment>
<feature type="compositionally biased region" description="Basic residues" evidence="11">
    <location>
        <begin position="188"/>
        <end position="199"/>
    </location>
</feature>
<evidence type="ECO:0000256" key="1">
    <source>
        <dbReference type="ARBA" id="ARBA00010643"/>
    </source>
</evidence>
<dbReference type="InterPro" id="IPR041921">
    <property type="entry name" value="NuoE_N"/>
</dbReference>
<gene>
    <name evidence="12" type="primary">nqo2</name>
    <name evidence="12" type="ORF">Cva_00923</name>
</gene>
<keyword evidence="2 10" id="KW-0001">2Fe-2S</keyword>
<dbReference type="OrthoDB" id="9807941at2"/>
<dbReference type="PROSITE" id="PS01099">
    <property type="entry name" value="COMPLEX1_24K"/>
    <property type="match status" value="1"/>
</dbReference>
<protein>
    <submittedName>
        <fullName evidence="12">NADH-quinone oxidoreductase chain 2</fullName>
    </submittedName>
</protein>
<dbReference type="GO" id="GO:0022804">
    <property type="term" value="F:active transmembrane transporter activity"/>
    <property type="evidence" value="ECO:0007669"/>
    <property type="project" value="UniProtKB-ARBA"/>
</dbReference>
<comment type="cofactor">
    <cofactor evidence="8">
        <name>[2Fe-2S] cluster</name>
        <dbReference type="ChEBI" id="CHEBI:190135"/>
    </cofactor>
</comment>
<dbReference type="GO" id="GO:0008324">
    <property type="term" value="F:monoatomic cation transmembrane transporter activity"/>
    <property type="evidence" value="ECO:0007669"/>
    <property type="project" value="UniProtKB-ARBA"/>
</dbReference>
<keyword evidence="3 10" id="KW-0479">Metal-binding</keyword>
<proteinExistence type="inferred from homology"/>
<dbReference type="GO" id="GO:0022890">
    <property type="term" value="F:inorganic cation transmembrane transporter activity"/>
    <property type="evidence" value="ECO:0007669"/>
    <property type="project" value="UniProtKB-ARBA"/>
</dbReference>
<dbReference type="STRING" id="1629334.Cva_00923"/>
<evidence type="ECO:0000256" key="2">
    <source>
        <dbReference type="ARBA" id="ARBA00022714"/>
    </source>
</evidence>
<dbReference type="SUPFAM" id="SSF52833">
    <property type="entry name" value="Thioredoxin-like"/>
    <property type="match status" value="1"/>
</dbReference>
<dbReference type="NCBIfam" id="TIGR01958">
    <property type="entry name" value="nuoE_fam"/>
    <property type="match status" value="1"/>
</dbReference>
<feature type="binding site" evidence="10">
    <location>
        <position position="95"/>
    </location>
    <ligand>
        <name>[2Fe-2S] cluster</name>
        <dbReference type="ChEBI" id="CHEBI:190135"/>
    </ligand>
</feature>
<sequence length="199" mass="22318">MKKQLTSQGKPFNFTRENLQKAEILIARYPQGRQASALVPLLDLAQRQASGWLPREAIEYVADYLKLSFMQVYEVATFYSMFNLSPVGKYFIQVCTTTSCQLRGAQDILKICHDFIQQGNEDNFFSVCEVECLAACVNAPMVQINDDYYEDLDAARITEILLALKAGKKVNPGSQIGRQGSAPERGSKNIHKSKKEPPS</sequence>
<dbReference type="PANTHER" id="PTHR10371">
    <property type="entry name" value="NADH DEHYDROGENASE UBIQUINONE FLAVOPROTEIN 2, MITOCHONDRIAL"/>
    <property type="match status" value="1"/>
</dbReference>
<keyword evidence="4" id="KW-1278">Translocase</keyword>
<name>A0A0K8MEH4_9PROT</name>
<dbReference type="CDD" id="cd03064">
    <property type="entry name" value="TRX_Fd_NuoE"/>
    <property type="match status" value="1"/>
</dbReference>
<dbReference type="PANTHER" id="PTHR10371:SF3">
    <property type="entry name" value="NADH DEHYDROGENASE [UBIQUINONE] FLAVOPROTEIN 2, MITOCHONDRIAL"/>
    <property type="match status" value="1"/>
</dbReference>
<dbReference type="Proteomes" id="UP000036771">
    <property type="component" value="Unassembled WGS sequence"/>
</dbReference>
<keyword evidence="13" id="KW-1185">Reference proteome</keyword>
<evidence type="ECO:0000256" key="11">
    <source>
        <dbReference type="SAM" id="MobiDB-lite"/>
    </source>
</evidence>
<comment type="cofactor">
    <cofactor evidence="10">
        <name>[2Fe-2S] cluster</name>
        <dbReference type="ChEBI" id="CHEBI:190135"/>
    </cofactor>
    <text evidence="10">Binds 1 [2Fe-2S] cluster.</text>
</comment>
<dbReference type="PIRSF" id="PIRSF000216">
    <property type="entry name" value="NADH_DH_24kDa"/>
    <property type="match status" value="1"/>
</dbReference>
<dbReference type="GO" id="GO:0098796">
    <property type="term" value="C:membrane protein complex"/>
    <property type="evidence" value="ECO:0007669"/>
    <property type="project" value="UniProtKB-ARBA"/>
</dbReference>
<evidence type="ECO:0000256" key="6">
    <source>
        <dbReference type="ARBA" id="ARBA00023014"/>
    </source>
</evidence>
<evidence type="ECO:0000256" key="9">
    <source>
        <dbReference type="ARBA" id="ARBA00047712"/>
    </source>
</evidence>
<evidence type="ECO:0000256" key="7">
    <source>
        <dbReference type="ARBA" id="ARBA00023027"/>
    </source>
</evidence>
<evidence type="ECO:0000256" key="5">
    <source>
        <dbReference type="ARBA" id="ARBA00023004"/>
    </source>
</evidence>
<dbReference type="Gene3D" id="1.10.10.1590">
    <property type="entry name" value="NADH-quinone oxidoreductase subunit E"/>
    <property type="match status" value="1"/>
</dbReference>
<dbReference type="Gene3D" id="3.40.30.10">
    <property type="entry name" value="Glutaredoxin"/>
    <property type="match status" value="1"/>
</dbReference>
<dbReference type="GO" id="GO:0003954">
    <property type="term" value="F:NADH dehydrogenase activity"/>
    <property type="evidence" value="ECO:0007669"/>
    <property type="project" value="TreeGrafter"/>
</dbReference>
<dbReference type="GO" id="GO:1902494">
    <property type="term" value="C:catalytic complex"/>
    <property type="evidence" value="ECO:0007669"/>
    <property type="project" value="UniProtKB-ARBA"/>
</dbReference>
<evidence type="ECO:0000256" key="4">
    <source>
        <dbReference type="ARBA" id="ARBA00022967"/>
    </source>
</evidence>
<dbReference type="GO" id="GO:0051537">
    <property type="term" value="F:2 iron, 2 sulfur cluster binding"/>
    <property type="evidence" value="ECO:0007669"/>
    <property type="project" value="UniProtKB-KW"/>
</dbReference>
<dbReference type="EMBL" id="BBVC01000038">
    <property type="protein sequence ID" value="GAO98274.1"/>
    <property type="molecule type" value="Genomic_DNA"/>
</dbReference>
<comment type="catalytic activity">
    <reaction evidence="9">
        <text>a quinone + NADH + 5 H(+)(in) = a quinol + NAD(+) + 4 H(+)(out)</text>
        <dbReference type="Rhea" id="RHEA:57888"/>
        <dbReference type="ChEBI" id="CHEBI:15378"/>
        <dbReference type="ChEBI" id="CHEBI:24646"/>
        <dbReference type="ChEBI" id="CHEBI:57540"/>
        <dbReference type="ChEBI" id="CHEBI:57945"/>
        <dbReference type="ChEBI" id="CHEBI:132124"/>
    </reaction>
</comment>
<dbReference type="InterPro" id="IPR002023">
    <property type="entry name" value="NuoE-like"/>
</dbReference>
<feature type="region of interest" description="Disordered" evidence="11">
    <location>
        <begin position="170"/>
        <end position="199"/>
    </location>
</feature>